<accession>A0A2S7SRI7</accession>
<dbReference type="PANTHER" id="PTHR31793">
    <property type="entry name" value="4-HYDROXYBENZOYL-COA THIOESTERASE FAMILY MEMBER"/>
    <property type="match status" value="1"/>
</dbReference>
<dbReference type="AlphaFoldDB" id="A0A2S7SRI7"/>
<sequence length="140" mass="16006">MWSMVDANAHLRHSAYADFAAQARLNLLERFGLKPSVFLKQGIGPILFREETFFLKEVRPNDIVRVTCELTKSRADGSRWSIRHEIYRSDNTKAAIINVDGAWIDTVQRKLTSLPDDLNTLFMQTPHSDDYAEDIPKAKA</sequence>
<evidence type="ECO:0000313" key="2">
    <source>
        <dbReference type="Proteomes" id="UP000239872"/>
    </source>
</evidence>
<dbReference type="Gene3D" id="3.10.129.10">
    <property type="entry name" value="Hotdog Thioesterase"/>
    <property type="match status" value="1"/>
</dbReference>
<keyword evidence="2" id="KW-1185">Reference proteome</keyword>
<comment type="caution">
    <text evidence="1">The sequence shown here is derived from an EMBL/GenBank/DDBJ whole genome shotgun (WGS) entry which is preliminary data.</text>
</comment>
<dbReference type="SUPFAM" id="SSF54637">
    <property type="entry name" value="Thioesterase/thiol ester dehydrase-isomerase"/>
    <property type="match status" value="1"/>
</dbReference>
<evidence type="ECO:0000313" key="1">
    <source>
        <dbReference type="EMBL" id="PQJ09225.1"/>
    </source>
</evidence>
<gene>
    <name evidence="1" type="ORF">CJD36_020415</name>
</gene>
<dbReference type="CDD" id="cd00586">
    <property type="entry name" value="4HBT"/>
    <property type="match status" value="1"/>
</dbReference>
<dbReference type="PANTHER" id="PTHR31793:SF24">
    <property type="entry name" value="LONG-CHAIN ACYL-COA THIOESTERASE FADM"/>
    <property type="match status" value="1"/>
</dbReference>
<dbReference type="InterPro" id="IPR029069">
    <property type="entry name" value="HotDog_dom_sf"/>
</dbReference>
<dbReference type="GO" id="GO:0047617">
    <property type="term" value="F:fatty acyl-CoA hydrolase activity"/>
    <property type="evidence" value="ECO:0007669"/>
    <property type="project" value="TreeGrafter"/>
</dbReference>
<dbReference type="EMBL" id="PPSL01000007">
    <property type="protein sequence ID" value="PQJ09225.1"/>
    <property type="molecule type" value="Genomic_DNA"/>
</dbReference>
<dbReference type="Pfam" id="PF13279">
    <property type="entry name" value="4HBT_2"/>
    <property type="match status" value="1"/>
</dbReference>
<protein>
    <submittedName>
        <fullName evidence="1">Thioesterase</fullName>
    </submittedName>
</protein>
<dbReference type="Proteomes" id="UP000239872">
    <property type="component" value="Unassembled WGS sequence"/>
</dbReference>
<name>A0A2S7SRI7_9BACT</name>
<proteinExistence type="predicted"/>
<organism evidence="1 2">
    <name type="scientific">Flavipsychrobacter stenotrophus</name>
    <dbReference type="NCBI Taxonomy" id="2077091"/>
    <lineage>
        <taxon>Bacteria</taxon>
        <taxon>Pseudomonadati</taxon>
        <taxon>Bacteroidota</taxon>
        <taxon>Chitinophagia</taxon>
        <taxon>Chitinophagales</taxon>
        <taxon>Chitinophagaceae</taxon>
        <taxon>Flavipsychrobacter</taxon>
    </lineage>
</organism>
<dbReference type="InterPro" id="IPR050563">
    <property type="entry name" value="4-hydroxybenzoyl-CoA_TE"/>
</dbReference>
<reference evidence="1 2" key="1">
    <citation type="submission" date="2018-01" db="EMBL/GenBank/DDBJ databases">
        <title>A novel member of the phylum Bacteroidetes isolated from glacier ice.</title>
        <authorList>
            <person name="Liu Q."/>
            <person name="Xin Y.-H."/>
        </authorList>
    </citation>
    <scope>NUCLEOTIDE SEQUENCE [LARGE SCALE GENOMIC DNA]</scope>
    <source>
        <strain evidence="1 2">RB1R16</strain>
    </source>
</reference>
<dbReference type="OrthoDB" id="760345at2"/>